<proteinExistence type="predicted"/>
<dbReference type="InterPro" id="IPR013783">
    <property type="entry name" value="Ig-like_fold"/>
</dbReference>
<reference evidence="1" key="1">
    <citation type="submission" date="2022-11" db="EMBL/GenBank/DDBJ databases">
        <title>Refractory cell wall polysaccharides provide important carbon source for microbial heterotrophs in the hadal ocean.</title>
        <authorList>
            <person name="Zhu X."/>
        </authorList>
    </citation>
    <scope>NUCLEOTIDE SEQUENCE</scope>
    <source>
        <strain evidence="1">MTRN7</strain>
    </source>
</reference>
<dbReference type="EMBL" id="JAPFGC010000002">
    <property type="protein sequence ID" value="MDA0177770.1"/>
    <property type="molecule type" value="Genomic_DNA"/>
</dbReference>
<evidence type="ECO:0000313" key="2">
    <source>
        <dbReference type="Proteomes" id="UP001149142"/>
    </source>
</evidence>
<accession>A0ABT4S180</accession>
<protein>
    <submittedName>
        <fullName evidence="1">Ig-like domain-containing protein</fullName>
    </submittedName>
</protein>
<evidence type="ECO:0000313" key="1">
    <source>
        <dbReference type="EMBL" id="MDA0177770.1"/>
    </source>
</evidence>
<dbReference type="Pfam" id="PF13385">
    <property type="entry name" value="Laminin_G_3"/>
    <property type="match status" value="2"/>
</dbReference>
<dbReference type="PROSITE" id="PS51257">
    <property type="entry name" value="PROKAR_LIPOPROTEIN"/>
    <property type="match status" value="1"/>
</dbReference>
<sequence>MKNLYKIISVFAIILSITSCEDGIDPITQINPGPDAGAPVVEIAYPTDGTTIQDLNLESTIDIEFEVQDDIEISSVIVNVDGNQTASFNSFVDYRIFQTTVTKDGITTGDHTLEIIATDISGNQTIQIVTFSKEPPYTPLFNGEFLYMPFDGVYTDLISITNPEQIGNPQFAGVSYDGSNAFKATTDSYLSFELDQSNLGDEFTGAFWYKVDASPDRSGILTIGDDAADRFQGFRLFREGNSSSQRIKLNVGTGTGESWNDGDVIDVTAEEWVHVAFTISPTETVIYFNGLPVNTATPSGAIDWTNCTDLVIGAGGPTFDYWGHNSDNSVMDELRLFSVAMSQSEIQNLIDVTSPYEPLYQEKFYMPFDGSNFDFVGSTDATVIGNTLFAGESYEGSNAFLSATDSYLTYPISNIFGSTTAFSATFWYKVSATPDRAGILTVGDDAADRFQGFRLFREGNATEQRIKANIGTGTGESWNDGDVITVAAGEWVHIALTVSETESKIYFNGTEVNTNALSNPVDWTNCTEIVIGAGGPTFDYWGHASDSSPMDELRLFDRALTSEEINNMID</sequence>
<dbReference type="InterPro" id="IPR013320">
    <property type="entry name" value="ConA-like_dom_sf"/>
</dbReference>
<dbReference type="Gene3D" id="2.60.40.10">
    <property type="entry name" value="Immunoglobulins"/>
    <property type="match status" value="1"/>
</dbReference>
<comment type="caution">
    <text evidence="1">The sequence shown here is derived from an EMBL/GenBank/DDBJ whole genome shotgun (WGS) entry which is preliminary data.</text>
</comment>
<name>A0ABT4S180_9FLAO</name>
<gene>
    <name evidence="1" type="ORF">OOZ35_09730</name>
</gene>
<dbReference type="PANTHER" id="PTHR42535:SF2">
    <property type="entry name" value="CHROMOSOME UNDETERMINED SCAFFOLD_146, WHOLE GENOME SHOTGUN SEQUENCE"/>
    <property type="match status" value="1"/>
</dbReference>
<organism evidence="1 2">
    <name type="scientific">Mesoflavibacter profundi</name>
    <dbReference type="NCBI Taxonomy" id="2708110"/>
    <lineage>
        <taxon>Bacteria</taxon>
        <taxon>Pseudomonadati</taxon>
        <taxon>Bacteroidota</taxon>
        <taxon>Flavobacteriia</taxon>
        <taxon>Flavobacteriales</taxon>
        <taxon>Flavobacteriaceae</taxon>
        <taxon>Mesoflavibacter</taxon>
    </lineage>
</organism>
<dbReference type="Proteomes" id="UP001149142">
    <property type="component" value="Unassembled WGS sequence"/>
</dbReference>
<dbReference type="Gene3D" id="2.60.120.200">
    <property type="match status" value="2"/>
</dbReference>
<dbReference type="Pfam" id="PF17957">
    <property type="entry name" value="Big_7"/>
    <property type="match status" value="1"/>
</dbReference>
<keyword evidence="2" id="KW-1185">Reference proteome</keyword>
<dbReference type="SUPFAM" id="SSF49899">
    <property type="entry name" value="Concanavalin A-like lectins/glucanases"/>
    <property type="match status" value="2"/>
</dbReference>
<dbReference type="RefSeq" id="WP_106687921.1">
    <property type="nucleotide sequence ID" value="NZ_CAXQEU010000098.1"/>
</dbReference>
<dbReference type="PANTHER" id="PTHR42535">
    <property type="entry name" value="OOKINETE PROTEIN, PUTATIVE-RELATED"/>
    <property type="match status" value="1"/>
</dbReference>